<dbReference type="GO" id="GO:0008104">
    <property type="term" value="P:intracellular protein localization"/>
    <property type="evidence" value="ECO:0007669"/>
    <property type="project" value="Ensembl"/>
</dbReference>
<dbReference type="GO" id="GO:0032426">
    <property type="term" value="C:stereocilium tip"/>
    <property type="evidence" value="ECO:0007669"/>
    <property type="project" value="Ensembl"/>
</dbReference>
<dbReference type="GO" id="GO:0060088">
    <property type="term" value="P:auditory receptor cell stereocilium organization"/>
    <property type="evidence" value="ECO:0007669"/>
    <property type="project" value="Ensembl"/>
</dbReference>
<dbReference type="GO" id="GO:0007160">
    <property type="term" value="P:cell-matrix adhesion"/>
    <property type="evidence" value="ECO:0007669"/>
    <property type="project" value="TreeGrafter"/>
</dbReference>
<dbReference type="GO" id="GO:0050910">
    <property type="term" value="P:detection of mechanical stimulus involved in sensory perception of sound"/>
    <property type="evidence" value="ECO:0007669"/>
    <property type="project" value="Ensembl"/>
</dbReference>
<gene>
    <name evidence="4" type="primary">STRC</name>
</gene>
<name>A0A670KLB4_PODMU</name>
<evidence type="ECO:0000313" key="4">
    <source>
        <dbReference type="Ensembl" id="ENSPMRP00000035492.1"/>
    </source>
</evidence>
<keyword evidence="5" id="KW-1185">Reference proteome</keyword>
<reference evidence="4 5" key="1">
    <citation type="journal article" date="2019" name="Proc. Natl. Acad. Sci. U.S.A.">
        <title>Regulatory changes in pterin and carotenoid genes underlie balanced color polymorphisms in the wall lizard.</title>
        <authorList>
            <person name="Andrade P."/>
            <person name="Pinho C."/>
            <person name="Perez I de Lanuza G."/>
            <person name="Afonso S."/>
            <person name="Brejcha J."/>
            <person name="Rubin C.J."/>
            <person name="Wallerman O."/>
            <person name="Pereira P."/>
            <person name="Sabatino S.J."/>
            <person name="Bellati A."/>
            <person name="Pellitteri-Rosa D."/>
            <person name="Bosakova Z."/>
            <person name="Bunikis I."/>
            <person name="Carretero M.A."/>
            <person name="Feiner N."/>
            <person name="Marsik P."/>
            <person name="Pauperio F."/>
            <person name="Salvi D."/>
            <person name="Soler L."/>
            <person name="While G.M."/>
            <person name="Uller T."/>
            <person name="Font E."/>
            <person name="Andersson L."/>
            <person name="Carneiro M."/>
        </authorList>
    </citation>
    <scope>NUCLEOTIDE SEQUENCE</scope>
</reference>
<organism evidence="4 5">
    <name type="scientific">Podarcis muralis</name>
    <name type="common">Wall lizard</name>
    <name type="synonym">Lacerta muralis</name>
    <dbReference type="NCBI Taxonomy" id="64176"/>
    <lineage>
        <taxon>Eukaryota</taxon>
        <taxon>Metazoa</taxon>
        <taxon>Chordata</taxon>
        <taxon>Craniata</taxon>
        <taxon>Vertebrata</taxon>
        <taxon>Euteleostomi</taxon>
        <taxon>Lepidosauria</taxon>
        <taxon>Squamata</taxon>
        <taxon>Bifurcata</taxon>
        <taxon>Unidentata</taxon>
        <taxon>Episquamata</taxon>
        <taxon>Laterata</taxon>
        <taxon>Lacertibaenia</taxon>
        <taxon>Lacertidae</taxon>
        <taxon>Podarcis</taxon>
    </lineage>
</organism>
<dbReference type="InterPro" id="IPR026664">
    <property type="entry name" value="Stereocilin-rel"/>
</dbReference>
<sequence length="1702" mass="185656">KRAPQWPLGLLILKDSIVCHSMEGGQSCCLRRRKRYLRKQKADPGARSPESHLSSFLRNISLLLLPLLLPPPNAEKPLSPAASGRRLLQDILFSWRRGSWHWDGWLSFVQDFLSLLLSWAQDPPQHHHGQQGWEVLSSLMEALGQAVLSGLLGPQGSLCPPRGQSGCQANASWLGQLLRLFEGTGWTAILAPSLPKTLYRTEQPGTGGKVQESAGGSEGNILWETLEELRQTLWQRAGPTLVTSFRRRVLHVTGLLAAEASEAVGIPQPDPDGKCSWWTLFSAVRRGIRHNISWDTLRMELASRASFPWPPTVPSCLLPAGGGHRVSETLPPAPRRAFAEPPSQAEVLEAACNESIPGLPGISNFTIYLYCTLFNGSKEPHRPPPDLEALCSSTTWYFSHRGRPGLDTSLQGVLPPAVQQHSVWQCLCPLAPWAPPGAGGGALCQPLHALPAQPLLRGSEHQEDFWTCLSLENQTLWTQNLCSSSLQEVSDATRQCPQALHNTSFLAQCGDAHLQSFQELVCSNKSLLEALQLAHPWVQVHCLAVEQDRSCSLPWLPGVLPLPPRLCQDAPAFLTALVSQLARCKEPPHSSSQWVPSAGYLLRLLDFLLASPALGEVGQEGARQQLGQALLLSSLLANSSFGTSLQANFSLSILEDVSQFLQEGELDPADLSPFPSFLSKAPPCTIFQAPLWQLQRGREGSGAAVAALPPPPLLLFQEYLQMPHKVVQRLLWSAEGETIQRFLALLHHSWDHLQMKVPPWDERAVESLAAQLLSKFPQPTPQLFLHLSHFVPFMAASDILRLPSTLLANDSVLAIISSQSARMTLAQKRALVQRLLQAEHLLGEVPSWPPEFLHSLQPLLPHLPLGHFLQLTPQQIQSLVNGWQEAELGLAQGRHVARSLLNRSHESTEEQMCRLGALTCFLSIGDLRLISPLQDLWGPIEKHLLECVARGVVDPHGQVSELLPSSVGSHELQSWRGLVPAMGVEFLRGLSESQVGAILPELQAAQLRSVASLPPCLLSLQVTLSGAEPLCSLLAGLGPQSLEVAVAAVLARGCACVGPTLPHLSGAQKAGLLQALQVSGEAHRDSGGGGRYGPESPVLSAHLDCLLPAVPLKLLQVDTQALLGRSSWHRKAPWSPQQAQFLWQSIEASANMTGDLIWGLGHLAMGLSCTALQTFEAGADFLAVLEALYSQDLHLPWRCIWEEIQRRPSLSTSELLGLGPQFLMDLPTHLLDKLPGKSFLLILDYVRSHPHNLLVLPPPRRAALARHSLQALLADISVEILSLLGPLVGFLEPDNLVHANPANLLQHLDELRETCLDNGVAEVLGQLLMADGALGDPEHWSQVELEQLGHLVFRLPPESTQRIPQAVLSKDLVEQLLQSQKLWEESEQGRLCDPQGPAGGLQAQKEALVRRSLEEPVPSCSDIRASFPSAWSATQISAMELDQFHDCLSLISQDLALRPYQRQAALSKAKEVSSPPDCILTPEVEMLQLGFLALQLSEEELQELEIPDWGALSVLGGLEGWTERQVRAFYGCRQDTRQFPVSVLVQRPPPAPLHPSYSPLPSHSKAASFLGLLHLSCSEEKLEALAWLLVTPSAFGPVAMWGPGIFTEIGTLAAGLPDIVLSSLVPEQLRALTPEAVALIPAPKFAVVFSPAQLLSLTSPQASAVTAQQYGLLSPKQKWALELAQCEGEPCQDHRSMCPPLP</sequence>
<dbReference type="GeneTree" id="ENSGT00950000182957"/>
<evidence type="ECO:0000256" key="1">
    <source>
        <dbReference type="ARBA" id="ARBA00022729"/>
    </source>
</evidence>
<accession>A0A670KLB4</accession>
<dbReference type="GO" id="GO:0060091">
    <property type="term" value="C:kinocilium"/>
    <property type="evidence" value="ECO:0007669"/>
    <property type="project" value="Ensembl"/>
</dbReference>
<proteinExistence type="predicted"/>
<keyword evidence="1" id="KW-0732">Signal</keyword>
<dbReference type="PANTHER" id="PTHR23412">
    <property type="entry name" value="STEREOCILIN RELATED"/>
    <property type="match status" value="1"/>
</dbReference>
<feature type="domain" description="Stereocilin LRR" evidence="3">
    <location>
        <begin position="645"/>
        <end position="1043"/>
    </location>
</feature>
<dbReference type="Pfam" id="PF21058">
    <property type="entry name" value="Stereocilin"/>
    <property type="match status" value="1"/>
</dbReference>
<dbReference type="PANTHER" id="PTHR23412:SF14">
    <property type="entry name" value="STEREOCILIN-RELATED"/>
    <property type="match status" value="1"/>
</dbReference>
<keyword evidence="2" id="KW-0325">Glycoprotein</keyword>
<dbReference type="Ensembl" id="ENSPMRT00000037624.1">
    <property type="protein sequence ID" value="ENSPMRP00000035492.1"/>
    <property type="gene ID" value="ENSPMRG00000022942.1"/>
</dbReference>
<evidence type="ECO:0000313" key="5">
    <source>
        <dbReference type="Proteomes" id="UP000472272"/>
    </source>
</evidence>
<reference evidence="4" key="3">
    <citation type="submission" date="2025-09" db="UniProtKB">
        <authorList>
            <consortium name="Ensembl"/>
        </authorList>
    </citation>
    <scope>IDENTIFICATION</scope>
</reference>
<evidence type="ECO:0000259" key="3">
    <source>
        <dbReference type="Pfam" id="PF21058"/>
    </source>
</evidence>
<evidence type="ECO:0000256" key="2">
    <source>
        <dbReference type="ARBA" id="ARBA00023180"/>
    </source>
</evidence>
<protein>
    <submittedName>
        <fullName evidence="4">Stereocilin</fullName>
    </submittedName>
</protein>
<dbReference type="GO" id="GO:0009986">
    <property type="term" value="C:cell surface"/>
    <property type="evidence" value="ECO:0007669"/>
    <property type="project" value="TreeGrafter"/>
</dbReference>
<dbReference type="InterPro" id="IPR048992">
    <property type="entry name" value="Stereocilin_LRR"/>
</dbReference>
<reference evidence="4" key="2">
    <citation type="submission" date="2025-08" db="UniProtKB">
        <authorList>
            <consortium name="Ensembl"/>
        </authorList>
    </citation>
    <scope>IDENTIFICATION</scope>
</reference>
<dbReference type="Proteomes" id="UP000472272">
    <property type="component" value="Chromosome 14"/>
</dbReference>
<dbReference type="OMA" id="LKLPHYK"/>